<dbReference type="Proteomes" id="UP001632037">
    <property type="component" value="Unassembled WGS sequence"/>
</dbReference>
<proteinExistence type="predicted"/>
<sequence length="339" mass="36923">MCCSKACRLIEACCSNAIPPESPSHPLVPVQDAPTHDDLSESDPDDEDDEADMTRVVSMTSAGAVPKIPPVAAVPSLKRGRSEREELTDDVGSLVTLRETFASNPAMVRQIDRLISLNQSDEVVRGVGQGVSGGSTAGTLDGSAQFRPTAIQRRVHGYIVNGTYARMGFQLLVESLQVSLQSFDILPHPAVICGFIGWEFGLRGLSVMHFASLSDVDRRQRSQASDMADFSRKNKLPKAPPASDLAALCDALSGLATVAQLVSLPFVVTLVEKAHEFVSKLARSKLSRSFSVPETRMELIHWVDERLETVRLLLAQNKLEPFICVSKRAMRRSHGSCKK</sequence>
<dbReference type="EMBL" id="JBIMZQ010000027">
    <property type="protein sequence ID" value="KAL3663454.1"/>
    <property type="molecule type" value="Genomic_DNA"/>
</dbReference>
<dbReference type="AlphaFoldDB" id="A0ABD3FEN6"/>
<feature type="compositionally biased region" description="Acidic residues" evidence="1">
    <location>
        <begin position="40"/>
        <end position="51"/>
    </location>
</feature>
<evidence type="ECO:0000256" key="1">
    <source>
        <dbReference type="SAM" id="MobiDB-lite"/>
    </source>
</evidence>
<accession>A0ABD3FEN6</accession>
<gene>
    <name evidence="2" type="ORF">V7S43_011343</name>
</gene>
<reference evidence="2 3" key="1">
    <citation type="submission" date="2024-09" db="EMBL/GenBank/DDBJ databases">
        <title>Genome sequencing and assembly of Phytophthora oleae, isolate VK10A, causative agent of rot of olive drupes.</title>
        <authorList>
            <person name="Conti Taguali S."/>
            <person name="Riolo M."/>
            <person name="La Spada F."/>
            <person name="Cacciola S.O."/>
            <person name="Dionisio G."/>
        </authorList>
    </citation>
    <scope>NUCLEOTIDE SEQUENCE [LARGE SCALE GENOMIC DNA]</scope>
    <source>
        <strain evidence="2 3">VK10A</strain>
    </source>
</reference>
<feature type="region of interest" description="Disordered" evidence="1">
    <location>
        <begin position="20"/>
        <end position="51"/>
    </location>
</feature>
<name>A0ABD3FEN6_9STRA</name>
<evidence type="ECO:0000313" key="3">
    <source>
        <dbReference type="Proteomes" id="UP001632037"/>
    </source>
</evidence>
<organism evidence="2 3">
    <name type="scientific">Phytophthora oleae</name>
    <dbReference type="NCBI Taxonomy" id="2107226"/>
    <lineage>
        <taxon>Eukaryota</taxon>
        <taxon>Sar</taxon>
        <taxon>Stramenopiles</taxon>
        <taxon>Oomycota</taxon>
        <taxon>Peronosporomycetes</taxon>
        <taxon>Peronosporales</taxon>
        <taxon>Peronosporaceae</taxon>
        <taxon>Phytophthora</taxon>
    </lineage>
</organism>
<comment type="caution">
    <text evidence="2">The sequence shown here is derived from an EMBL/GenBank/DDBJ whole genome shotgun (WGS) entry which is preliminary data.</text>
</comment>
<keyword evidence="3" id="KW-1185">Reference proteome</keyword>
<evidence type="ECO:0000313" key="2">
    <source>
        <dbReference type="EMBL" id="KAL3663454.1"/>
    </source>
</evidence>
<protein>
    <submittedName>
        <fullName evidence="2">Uncharacterized protein</fullName>
    </submittedName>
</protein>